<evidence type="ECO:0000313" key="2">
    <source>
        <dbReference type="Proteomes" id="UP000053801"/>
    </source>
</evidence>
<dbReference type="EMBL" id="CP015376">
    <property type="protein sequence ID" value="ANC34662.1"/>
    <property type="molecule type" value="Genomic_DNA"/>
</dbReference>
<proteinExistence type="predicted"/>
<dbReference type="Proteomes" id="UP000053801">
    <property type="component" value="Chromosome"/>
</dbReference>
<dbReference type="OrthoDB" id="9800507at2"/>
<evidence type="ECO:0000313" key="1">
    <source>
        <dbReference type="EMBL" id="ANC34662.1"/>
    </source>
</evidence>
<dbReference type="Gene3D" id="3.40.50.1470">
    <property type="entry name" value="Peptidyl-tRNA hydrolase"/>
    <property type="match status" value="1"/>
</dbReference>
<protein>
    <recommendedName>
        <fullName evidence="3">Aminoacyl-tRNA hydrolase</fullName>
    </recommendedName>
</protein>
<sequence length="68" mass="7576">MQKLERITVFHDDMELHPGTIRVNLGRGHNGLRSVGAAIGQSYWRVRFGVGRAELCNLSTNASIVMHT</sequence>
<dbReference type="RefSeq" id="WP_052344147.1">
    <property type="nucleotide sequence ID" value="NZ_CP015376.1"/>
</dbReference>
<accession>A0A168HJ36</accession>
<dbReference type="AlphaFoldDB" id="A0A168HJ36"/>
<reference evidence="1 2" key="2">
    <citation type="journal article" date="2014" name="Pathogens">
        <title>Comparative Genomics Identifies a Potential Marker of Human-Virulent Anaplasma phagocytophilum.</title>
        <authorList>
            <person name="Al-Khedery B."/>
            <person name="Barbet A.F."/>
        </authorList>
    </citation>
    <scope>NUCLEOTIDE SEQUENCE [LARGE SCALE GENOMIC DNA]</scope>
    <source>
        <strain evidence="1 2">Norway variant2</strain>
    </source>
</reference>
<dbReference type="GO" id="GO:0004045">
    <property type="term" value="F:peptidyl-tRNA hydrolase activity"/>
    <property type="evidence" value="ECO:0007669"/>
    <property type="project" value="InterPro"/>
</dbReference>
<dbReference type="Pfam" id="PF01195">
    <property type="entry name" value="Pept_tRNA_hydro"/>
    <property type="match status" value="1"/>
</dbReference>
<name>A0A168HJ36_ANAPH</name>
<gene>
    <name evidence="1" type="ORF">P029_05135</name>
</gene>
<evidence type="ECO:0008006" key="3">
    <source>
        <dbReference type="Google" id="ProtNLM"/>
    </source>
</evidence>
<dbReference type="InterPro" id="IPR001328">
    <property type="entry name" value="Pept_tRNA_hydro"/>
</dbReference>
<dbReference type="InterPro" id="IPR036416">
    <property type="entry name" value="Pept_tRNA_hydro_sf"/>
</dbReference>
<dbReference type="SUPFAM" id="SSF53178">
    <property type="entry name" value="Peptidyl-tRNA hydrolase-like"/>
    <property type="match status" value="1"/>
</dbReference>
<organism evidence="1 2">
    <name type="scientific">Anaplasma phagocytophilum str. Norway variant2</name>
    <dbReference type="NCBI Taxonomy" id="1392507"/>
    <lineage>
        <taxon>Bacteria</taxon>
        <taxon>Pseudomonadati</taxon>
        <taxon>Pseudomonadota</taxon>
        <taxon>Alphaproteobacteria</taxon>
        <taxon>Rickettsiales</taxon>
        <taxon>Anaplasmataceae</taxon>
        <taxon>Anaplasma</taxon>
        <taxon>phagocytophilum group</taxon>
    </lineage>
</organism>
<reference evidence="1 2" key="1">
    <citation type="journal article" date="2013" name="Pathogens">
        <title>An Emerging Tick-Borne Disease of Humans Is Caused by a Subset of Strains with Conserved Genome Structure.</title>
        <authorList>
            <person name="Barbet A.F."/>
            <person name="Al-Khedery B."/>
            <person name="Stuen S."/>
            <person name="Granquist E.G."/>
            <person name="Felsheim R.F."/>
            <person name="Munderloh U.G."/>
        </authorList>
    </citation>
    <scope>NUCLEOTIDE SEQUENCE [LARGE SCALE GENOMIC DNA]</scope>
    <source>
        <strain evidence="1 2">Norway variant2</strain>
    </source>
</reference>